<evidence type="ECO:0000313" key="3">
    <source>
        <dbReference type="Proteomes" id="UP000241818"/>
    </source>
</evidence>
<dbReference type="GeneID" id="36573223"/>
<reference evidence="2 3" key="1">
    <citation type="journal article" date="2018" name="New Phytol.">
        <title>Comparative genomics and transcriptomics depict ericoid mycorrhizal fungi as versatile saprotrophs and plant mutualists.</title>
        <authorList>
            <person name="Martino E."/>
            <person name="Morin E."/>
            <person name="Grelet G.A."/>
            <person name="Kuo A."/>
            <person name="Kohler A."/>
            <person name="Daghino S."/>
            <person name="Barry K.W."/>
            <person name="Cichocki N."/>
            <person name="Clum A."/>
            <person name="Dockter R.B."/>
            <person name="Hainaut M."/>
            <person name="Kuo R.C."/>
            <person name="LaButti K."/>
            <person name="Lindahl B.D."/>
            <person name="Lindquist E.A."/>
            <person name="Lipzen A."/>
            <person name="Khouja H.R."/>
            <person name="Magnuson J."/>
            <person name="Murat C."/>
            <person name="Ohm R.A."/>
            <person name="Singer S.W."/>
            <person name="Spatafora J.W."/>
            <person name="Wang M."/>
            <person name="Veneault-Fourrey C."/>
            <person name="Henrissat B."/>
            <person name="Grigoriev I.V."/>
            <person name="Martin F.M."/>
            <person name="Perotto S."/>
        </authorList>
    </citation>
    <scope>NUCLEOTIDE SEQUENCE [LARGE SCALE GENOMIC DNA]</scope>
    <source>
        <strain evidence="2 3">ATCC 22711</strain>
    </source>
</reference>
<dbReference type="EMBL" id="KZ679012">
    <property type="protein sequence ID" value="PSS16781.1"/>
    <property type="molecule type" value="Genomic_DNA"/>
</dbReference>
<keyword evidence="3" id="KW-1185">Reference proteome</keyword>
<evidence type="ECO:0000313" key="2">
    <source>
        <dbReference type="EMBL" id="PSS16781.1"/>
    </source>
</evidence>
<organism evidence="2 3">
    <name type="scientific">Amorphotheca resinae ATCC 22711</name>
    <dbReference type="NCBI Taxonomy" id="857342"/>
    <lineage>
        <taxon>Eukaryota</taxon>
        <taxon>Fungi</taxon>
        <taxon>Dikarya</taxon>
        <taxon>Ascomycota</taxon>
        <taxon>Pezizomycotina</taxon>
        <taxon>Leotiomycetes</taxon>
        <taxon>Helotiales</taxon>
        <taxon>Amorphothecaceae</taxon>
        <taxon>Amorphotheca</taxon>
    </lineage>
</organism>
<feature type="region of interest" description="Disordered" evidence="1">
    <location>
        <begin position="112"/>
        <end position="161"/>
    </location>
</feature>
<feature type="compositionally biased region" description="Low complexity" evidence="1">
    <location>
        <begin position="112"/>
        <end position="127"/>
    </location>
</feature>
<evidence type="ECO:0000256" key="1">
    <source>
        <dbReference type="SAM" id="MobiDB-lite"/>
    </source>
</evidence>
<feature type="region of interest" description="Disordered" evidence="1">
    <location>
        <begin position="1"/>
        <end position="39"/>
    </location>
</feature>
<dbReference type="AlphaFoldDB" id="A0A2T3B058"/>
<sequence length="169" mass="18361">MSLRRDRLSLQGQAQESRHRNIGAHWHSTKTHHSARRDEVSNMCRVPSGVSSDPQTYLHRDQLIKSSDESGAVGQSNYPGLLYLCARPEPPPSWLLPPPSSSRLYDSAIMGTRTTRGSSSRSGTRTTAGPSGDPHLPCSPPPKTARLPAQPSLAQPSMGTGVCRRLQVT</sequence>
<dbReference type="RefSeq" id="XP_024720289.1">
    <property type="nucleotide sequence ID" value="XM_024865142.1"/>
</dbReference>
<protein>
    <submittedName>
        <fullName evidence="2">Uncharacterized protein</fullName>
    </submittedName>
</protein>
<name>A0A2T3B058_AMORE</name>
<proteinExistence type="predicted"/>
<gene>
    <name evidence="2" type="ORF">M430DRAFT_248290</name>
</gene>
<dbReference type="Proteomes" id="UP000241818">
    <property type="component" value="Unassembled WGS sequence"/>
</dbReference>
<dbReference type="InParanoid" id="A0A2T3B058"/>
<accession>A0A2T3B058</accession>